<organism evidence="9 10">
    <name type="scientific">Catenovulum maritimum</name>
    <dbReference type="NCBI Taxonomy" id="1513271"/>
    <lineage>
        <taxon>Bacteria</taxon>
        <taxon>Pseudomonadati</taxon>
        <taxon>Pseudomonadota</taxon>
        <taxon>Gammaproteobacteria</taxon>
        <taxon>Alteromonadales</taxon>
        <taxon>Alteromonadaceae</taxon>
        <taxon>Catenovulum</taxon>
    </lineage>
</organism>
<keyword evidence="6 7" id="KW-0472">Membrane</keyword>
<evidence type="ECO:0000256" key="4">
    <source>
        <dbReference type="ARBA" id="ARBA00022692"/>
    </source>
</evidence>
<dbReference type="InterPro" id="IPR002656">
    <property type="entry name" value="Acyl_transf_3_dom"/>
</dbReference>
<evidence type="ECO:0000256" key="1">
    <source>
        <dbReference type="ARBA" id="ARBA00004651"/>
    </source>
</evidence>
<dbReference type="AlphaFoldDB" id="A0A0J8GPB3"/>
<accession>A0A0J8GPB3</accession>
<feature type="transmembrane region" description="Helical" evidence="7">
    <location>
        <begin position="232"/>
        <end position="251"/>
    </location>
</feature>
<dbReference type="PANTHER" id="PTHR40074">
    <property type="entry name" value="O-ACETYLTRANSFERASE WECH"/>
    <property type="match status" value="1"/>
</dbReference>
<feature type="transmembrane region" description="Helical" evidence="7">
    <location>
        <begin position="12"/>
        <end position="32"/>
    </location>
</feature>
<keyword evidence="5 7" id="KW-1133">Transmembrane helix</keyword>
<evidence type="ECO:0000256" key="7">
    <source>
        <dbReference type="SAM" id="Phobius"/>
    </source>
</evidence>
<evidence type="ECO:0000256" key="2">
    <source>
        <dbReference type="ARBA" id="ARBA00007400"/>
    </source>
</evidence>
<sequence length="305" mass="35218">MIWTNSFELSRIVRIFMSNGSVLFVFIAGYLFQHLSVKYSPNKYYINKLKNVILPYLIISIPAIIVFVYFQQRERVWESFYDNPEWLQIIYFYLTGRHLAPLWFVPMISIFFLISPLLIAADKNKKIYYLLPIFLLISCWIERGLPYISFIHFFSAYLLGMFCSHFKHKLNPILSQPKTLLLLGSMILAFALGEFFFMKGTMTWVNYLQKISACLFFLGLLIYYGDKLTSPIINVVANASFGIFFIHSYVLTAGKLSYTQLVGDLPSGNPVLHIVITLSTLFLCVSIILGIQKLFGRSSRYLIGS</sequence>
<feature type="transmembrane region" description="Helical" evidence="7">
    <location>
        <begin position="271"/>
        <end position="291"/>
    </location>
</feature>
<feature type="transmembrane region" description="Helical" evidence="7">
    <location>
        <begin position="53"/>
        <end position="70"/>
    </location>
</feature>
<feature type="transmembrane region" description="Helical" evidence="7">
    <location>
        <begin position="90"/>
        <end position="115"/>
    </location>
</feature>
<dbReference type="EMBL" id="LAZL01000022">
    <property type="protein sequence ID" value="KMT64640.1"/>
    <property type="molecule type" value="Genomic_DNA"/>
</dbReference>
<keyword evidence="10" id="KW-1185">Reference proteome</keyword>
<feature type="transmembrane region" description="Helical" evidence="7">
    <location>
        <begin position="204"/>
        <end position="225"/>
    </location>
</feature>
<evidence type="ECO:0000256" key="6">
    <source>
        <dbReference type="ARBA" id="ARBA00023136"/>
    </source>
</evidence>
<feature type="transmembrane region" description="Helical" evidence="7">
    <location>
        <begin position="179"/>
        <end position="198"/>
    </location>
</feature>
<name>A0A0J8GPB3_9ALTE</name>
<feature type="transmembrane region" description="Helical" evidence="7">
    <location>
        <begin position="149"/>
        <end position="167"/>
    </location>
</feature>
<protein>
    <recommendedName>
        <fullName evidence="8">Acyltransferase 3 domain-containing protein</fullName>
    </recommendedName>
</protein>
<feature type="domain" description="Acyltransferase 3" evidence="8">
    <location>
        <begin position="10"/>
        <end position="287"/>
    </location>
</feature>
<comment type="similarity">
    <text evidence="2">Belongs to the acyltransferase 3 family.</text>
</comment>
<evidence type="ECO:0000256" key="5">
    <source>
        <dbReference type="ARBA" id="ARBA00022989"/>
    </source>
</evidence>
<dbReference type="PANTHER" id="PTHR40074:SF2">
    <property type="entry name" value="O-ACETYLTRANSFERASE WECH"/>
    <property type="match status" value="1"/>
</dbReference>
<dbReference type="GO" id="GO:0009246">
    <property type="term" value="P:enterobacterial common antigen biosynthetic process"/>
    <property type="evidence" value="ECO:0007669"/>
    <property type="project" value="TreeGrafter"/>
</dbReference>
<proteinExistence type="inferred from homology"/>
<dbReference type="Proteomes" id="UP000037600">
    <property type="component" value="Unassembled WGS sequence"/>
</dbReference>
<reference evidence="9 10" key="1">
    <citation type="submission" date="2015-04" db="EMBL/GenBank/DDBJ databases">
        <title>Draft Genome Sequence of the Novel Agar-Digesting Marine Bacterium Q1.</title>
        <authorList>
            <person name="Li Y."/>
            <person name="Li D."/>
            <person name="Chen G."/>
            <person name="Du Z."/>
        </authorList>
    </citation>
    <scope>NUCLEOTIDE SEQUENCE [LARGE SCALE GENOMIC DNA]</scope>
    <source>
        <strain evidence="9 10">Q1</strain>
    </source>
</reference>
<dbReference type="RefSeq" id="WP_048693472.1">
    <property type="nucleotide sequence ID" value="NZ_KQ130495.1"/>
</dbReference>
<dbReference type="GO" id="GO:0016413">
    <property type="term" value="F:O-acetyltransferase activity"/>
    <property type="evidence" value="ECO:0007669"/>
    <property type="project" value="TreeGrafter"/>
</dbReference>
<evidence type="ECO:0000259" key="8">
    <source>
        <dbReference type="Pfam" id="PF01757"/>
    </source>
</evidence>
<dbReference type="STRING" id="1513271.XM47_13450"/>
<dbReference type="GO" id="GO:0005886">
    <property type="term" value="C:plasma membrane"/>
    <property type="evidence" value="ECO:0007669"/>
    <property type="project" value="UniProtKB-SubCell"/>
</dbReference>
<comment type="subcellular location">
    <subcellularLocation>
        <location evidence="1">Cell membrane</location>
        <topology evidence="1">Multi-pass membrane protein</topology>
    </subcellularLocation>
</comment>
<evidence type="ECO:0000256" key="3">
    <source>
        <dbReference type="ARBA" id="ARBA00022475"/>
    </source>
</evidence>
<evidence type="ECO:0000313" key="9">
    <source>
        <dbReference type="EMBL" id="KMT64640.1"/>
    </source>
</evidence>
<gene>
    <name evidence="9" type="ORF">XM47_13450</name>
</gene>
<dbReference type="PATRIC" id="fig|1513271.3.peg.2761"/>
<evidence type="ECO:0000313" key="10">
    <source>
        <dbReference type="Proteomes" id="UP000037600"/>
    </source>
</evidence>
<dbReference type="OrthoDB" id="7579632at2"/>
<keyword evidence="4 7" id="KW-0812">Transmembrane</keyword>
<dbReference type="Pfam" id="PF01757">
    <property type="entry name" value="Acyl_transf_3"/>
    <property type="match status" value="1"/>
</dbReference>
<keyword evidence="3" id="KW-1003">Cell membrane</keyword>
<comment type="caution">
    <text evidence="9">The sequence shown here is derived from an EMBL/GenBank/DDBJ whole genome shotgun (WGS) entry which is preliminary data.</text>
</comment>